<dbReference type="Gene3D" id="3.90.226.10">
    <property type="entry name" value="2-enoyl-CoA Hydratase, Chain A, domain 1"/>
    <property type="match status" value="1"/>
</dbReference>
<organism evidence="10 11">
    <name type="scientific">Diploscapter pachys</name>
    <dbReference type="NCBI Taxonomy" id="2018661"/>
    <lineage>
        <taxon>Eukaryota</taxon>
        <taxon>Metazoa</taxon>
        <taxon>Ecdysozoa</taxon>
        <taxon>Nematoda</taxon>
        <taxon>Chromadorea</taxon>
        <taxon>Rhabditida</taxon>
        <taxon>Rhabditina</taxon>
        <taxon>Rhabditomorpha</taxon>
        <taxon>Rhabditoidea</taxon>
        <taxon>Rhabditidae</taxon>
        <taxon>Diploscapter</taxon>
    </lineage>
</organism>
<dbReference type="Pfam" id="PF00378">
    <property type="entry name" value="ECH_1"/>
    <property type="match status" value="1"/>
</dbReference>
<name>A0A2A2M3J0_9BILA</name>
<dbReference type="InterPro" id="IPR001753">
    <property type="entry name" value="Enoyl-CoA_hydra/iso"/>
</dbReference>
<dbReference type="AlphaFoldDB" id="A0A2A2M3J0"/>
<dbReference type="FunFam" id="3.90.226.10:FF:000011">
    <property type="entry name" value="Fatty acid oxidation complex subunit alpha"/>
    <property type="match status" value="1"/>
</dbReference>
<comment type="pathway">
    <text evidence="1">Lipid metabolism; fatty acid beta-oxidation.</text>
</comment>
<sequence>MGSCLGGGLELALACHYRIAVNDKKTQLALPEVMLGLLPGAGGTQRLPRLASIPNALDMILTGKRLTADRVEHGILQILDCKRYLESVAVNTAKALANGSLTAKREKSFLQNAQDKIMSTSLVLDKVVLKMARDKVMKQTAGNYPAPLKILDVIRTGLVNGPTQGYAAEAKAELRIQAFGELTQTYQSAALIGLFNGSTETKKNKYGQGIAVK</sequence>
<evidence type="ECO:0000256" key="1">
    <source>
        <dbReference type="ARBA" id="ARBA00005005"/>
    </source>
</evidence>
<keyword evidence="8" id="KW-0456">Lyase</keyword>
<dbReference type="OrthoDB" id="5958943at2759"/>
<dbReference type="SUPFAM" id="SSF52096">
    <property type="entry name" value="ClpP/crotonase"/>
    <property type="match status" value="1"/>
</dbReference>
<dbReference type="GO" id="GO:0006635">
    <property type="term" value="P:fatty acid beta-oxidation"/>
    <property type="evidence" value="ECO:0007669"/>
    <property type="project" value="TreeGrafter"/>
</dbReference>
<dbReference type="GO" id="GO:0016507">
    <property type="term" value="C:mitochondrial fatty acid beta-oxidation multienzyme complex"/>
    <property type="evidence" value="ECO:0007669"/>
    <property type="project" value="TreeGrafter"/>
</dbReference>
<reference evidence="10 11" key="1">
    <citation type="journal article" date="2017" name="Curr. Biol.">
        <title>Genome architecture and evolution of a unichromosomal asexual nematode.</title>
        <authorList>
            <person name="Fradin H."/>
            <person name="Zegar C."/>
            <person name="Gutwein M."/>
            <person name="Lucas J."/>
            <person name="Kovtun M."/>
            <person name="Corcoran D."/>
            <person name="Baugh L.R."/>
            <person name="Kiontke K."/>
            <person name="Gunsalus K."/>
            <person name="Fitch D.H."/>
            <person name="Piano F."/>
        </authorList>
    </citation>
    <scope>NUCLEOTIDE SEQUENCE [LARGE SCALE GENOMIC DNA]</scope>
    <source>
        <strain evidence="10">PF1309</strain>
    </source>
</reference>
<evidence type="ECO:0000256" key="3">
    <source>
        <dbReference type="ARBA" id="ARBA00008750"/>
    </source>
</evidence>
<evidence type="ECO:0000256" key="6">
    <source>
        <dbReference type="ARBA" id="ARBA00023027"/>
    </source>
</evidence>
<keyword evidence="7" id="KW-0443">Lipid metabolism</keyword>
<evidence type="ECO:0000256" key="9">
    <source>
        <dbReference type="ARBA" id="ARBA00023268"/>
    </source>
</evidence>
<keyword evidence="5" id="KW-0276">Fatty acid metabolism</keyword>
<evidence type="ECO:0000256" key="7">
    <source>
        <dbReference type="ARBA" id="ARBA00023098"/>
    </source>
</evidence>
<dbReference type="GO" id="GO:0016509">
    <property type="term" value="F:long-chain (3S)-3-hydroxyacyl-CoA dehydrogenase (NAD+) activity"/>
    <property type="evidence" value="ECO:0007669"/>
    <property type="project" value="TreeGrafter"/>
</dbReference>
<dbReference type="EC" id="4.2.1.17" evidence="4"/>
<evidence type="ECO:0000256" key="4">
    <source>
        <dbReference type="ARBA" id="ARBA00012076"/>
    </source>
</evidence>
<protein>
    <recommendedName>
        <fullName evidence="4">enoyl-CoA hydratase</fullName>
        <ecNumber evidence="4">4.2.1.17</ecNumber>
    </recommendedName>
</protein>
<evidence type="ECO:0000313" key="10">
    <source>
        <dbReference type="EMBL" id="PAV92855.1"/>
    </source>
</evidence>
<gene>
    <name evidence="10" type="ORF">WR25_24730</name>
</gene>
<dbReference type="CDD" id="cd06558">
    <property type="entry name" value="crotonase-like"/>
    <property type="match status" value="1"/>
</dbReference>
<comment type="caution">
    <text evidence="10">The sequence shown here is derived from an EMBL/GenBank/DDBJ whole genome shotgun (WGS) entry which is preliminary data.</text>
</comment>
<dbReference type="InterPro" id="IPR050136">
    <property type="entry name" value="FA_oxidation_alpha_subunit"/>
</dbReference>
<dbReference type="Proteomes" id="UP000218231">
    <property type="component" value="Unassembled WGS sequence"/>
</dbReference>
<dbReference type="InterPro" id="IPR029045">
    <property type="entry name" value="ClpP/crotonase-like_dom_sf"/>
</dbReference>
<dbReference type="GO" id="GO:0004300">
    <property type="term" value="F:enoyl-CoA hydratase activity"/>
    <property type="evidence" value="ECO:0007669"/>
    <property type="project" value="UniProtKB-EC"/>
</dbReference>
<dbReference type="EMBL" id="LIAE01005949">
    <property type="protein sequence ID" value="PAV92855.1"/>
    <property type="molecule type" value="Genomic_DNA"/>
</dbReference>
<evidence type="ECO:0000313" key="11">
    <source>
        <dbReference type="Proteomes" id="UP000218231"/>
    </source>
</evidence>
<evidence type="ECO:0000256" key="5">
    <source>
        <dbReference type="ARBA" id="ARBA00022832"/>
    </source>
</evidence>
<keyword evidence="9" id="KW-0511">Multifunctional enzyme</keyword>
<dbReference type="STRING" id="2018661.A0A2A2M3J0"/>
<comment type="similarity">
    <text evidence="2">In the central section; belongs to the 3-hydroxyacyl-CoA dehydrogenase family.</text>
</comment>
<dbReference type="PANTHER" id="PTHR43612">
    <property type="entry name" value="TRIFUNCTIONAL ENZYME SUBUNIT ALPHA"/>
    <property type="match status" value="1"/>
</dbReference>
<accession>A0A2A2M3J0</accession>
<dbReference type="PANTHER" id="PTHR43612:SF3">
    <property type="entry name" value="TRIFUNCTIONAL ENZYME SUBUNIT ALPHA, MITOCHONDRIAL"/>
    <property type="match status" value="1"/>
</dbReference>
<comment type="similarity">
    <text evidence="3">In the N-terminal section; belongs to the enoyl-CoA hydratase/isomerase family.</text>
</comment>
<keyword evidence="11" id="KW-1185">Reference proteome</keyword>
<evidence type="ECO:0000256" key="8">
    <source>
        <dbReference type="ARBA" id="ARBA00023239"/>
    </source>
</evidence>
<proteinExistence type="inferred from homology"/>
<keyword evidence="6" id="KW-0520">NAD</keyword>
<evidence type="ECO:0000256" key="2">
    <source>
        <dbReference type="ARBA" id="ARBA00007005"/>
    </source>
</evidence>